<proteinExistence type="predicted"/>
<reference evidence="1" key="1">
    <citation type="journal article" date="2015" name="Nature">
        <title>Complex archaea that bridge the gap between prokaryotes and eukaryotes.</title>
        <authorList>
            <person name="Spang A."/>
            <person name="Saw J.H."/>
            <person name="Jorgensen S.L."/>
            <person name="Zaremba-Niedzwiedzka K."/>
            <person name="Martijn J."/>
            <person name="Lind A.E."/>
            <person name="van Eijk R."/>
            <person name="Schleper C."/>
            <person name="Guy L."/>
            <person name="Ettema T.J."/>
        </authorList>
    </citation>
    <scope>NUCLEOTIDE SEQUENCE</scope>
</reference>
<dbReference type="AlphaFoldDB" id="A0A0F9KSQ0"/>
<gene>
    <name evidence="1" type="ORF">LCGC14_1597940</name>
</gene>
<dbReference type="EMBL" id="LAZR01012778">
    <property type="protein sequence ID" value="KKM25138.1"/>
    <property type="molecule type" value="Genomic_DNA"/>
</dbReference>
<accession>A0A0F9KSQ0</accession>
<organism evidence="1">
    <name type="scientific">marine sediment metagenome</name>
    <dbReference type="NCBI Taxonomy" id="412755"/>
    <lineage>
        <taxon>unclassified sequences</taxon>
        <taxon>metagenomes</taxon>
        <taxon>ecological metagenomes</taxon>
    </lineage>
</organism>
<protein>
    <submittedName>
        <fullName evidence="1">Uncharacterized protein</fullName>
    </submittedName>
</protein>
<name>A0A0F9KSQ0_9ZZZZ</name>
<evidence type="ECO:0000313" key="1">
    <source>
        <dbReference type="EMBL" id="KKM25138.1"/>
    </source>
</evidence>
<sequence length="107" mass="12283">MTKGLLGSVLIWPKYNFELGLDMRSSPPEKYVKYMTWIPVDDGYHLLFKRNYYIKDFAGPGVEEPGMDIFGAFLGHINYIQSNYDPSNYRVANKLVLEPKGVAPFEV</sequence>
<comment type="caution">
    <text evidence="1">The sequence shown here is derived from an EMBL/GenBank/DDBJ whole genome shotgun (WGS) entry which is preliminary data.</text>
</comment>